<evidence type="ECO:0000256" key="3">
    <source>
        <dbReference type="ARBA" id="ARBA00022692"/>
    </source>
</evidence>
<reference evidence="8 9" key="1">
    <citation type="journal article" date="2011" name="Proc. Natl. Acad. Sci. U.S.A.">
        <title>Evolutionary erosion of yeast sex chromosomes by mating-type switching accidents.</title>
        <authorList>
            <person name="Gordon J.L."/>
            <person name="Armisen D."/>
            <person name="Proux-Wera E."/>
            <person name="Oheigeartaigh S.S."/>
            <person name="Byrne K.P."/>
            <person name="Wolfe K.H."/>
        </authorList>
    </citation>
    <scope>NUCLEOTIDE SEQUENCE [LARGE SCALE GENOMIC DNA]</scope>
    <source>
        <strain evidence="9">ATCC 76901 / BCRC 22586 / CBS 4309 / NBRC 1992 / NRRL Y-12630</strain>
    </source>
</reference>
<evidence type="ECO:0000256" key="1">
    <source>
        <dbReference type="ARBA" id="ARBA00004141"/>
    </source>
</evidence>
<organism evidence="8 9">
    <name type="scientific">Naumovozyma castellii</name>
    <name type="common">Yeast</name>
    <name type="synonym">Saccharomyces castellii</name>
    <dbReference type="NCBI Taxonomy" id="27288"/>
    <lineage>
        <taxon>Eukaryota</taxon>
        <taxon>Fungi</taxon>
        <taxon>Dikarya</taxon>
        <taxon>Ascomycota</taxon>
        <taxon>Saccharomycotina</taxon>
        <taxon>Saccharomycetes</taxon>
        <taxon>Saccharomycetales</taxon>
        <taxon>Saccharomycetaceae</taxon>
        <taxon>Naumovozyma</taxon>
    </lineage>
</organism>
<gene>
    <name evidence="8" type="primary">NCAS0A00440</name>
    <name evidence="8" type="ordered locus">NCAS_0A00440</name>
</gene>
<dbReference type="PANTHER" id="PTHR10165:SF155">
    <property type="entry name" value="LIPID PHOSPHATE PHOSPHATASE 1"/>
    <property type="match status" value="1"/>
</dbReference>
<keyword evidence="5 6" id="KW-0472">Membrane</keyword>
<dbReference type="GO" id="GO:0016020">
    <property type="term" value="C:membrane"/>
    <property type="evidence" value="ECO:0007669"/>
    <property type="project" value="UniProtKB-SubCell"/>
</dbReference>
<evidence type="ECO:0000259" key="7">
    <source>
        <dbReference type="SMART" id="SM00014"/>
    </source>
</evidence>
<dbReference type="InterPro" id="IPR043216">
    <property type="entry name" value="PAP-like"/>
</dbReference>
<feature type="transmembrane region" description="Helical" evidence="6">
    <location>
        <begin position="208"/>
        <end position="226"/>
    </location>
</feature>
<evidence type="ECO:0000256" key="2">
    <source>
        <dbReference type="ARBA" id="ARBA00008816"/>
    </source>
</evidence>
<sequence length="271" mass="31181">MVTLKHKMLEYFKPYVVKYIVVTLCMIFFLYSELGLVPRSNNVKFQLNNPRISKSYVEDEVVGGIECILMSVLISTSVLLWYCTWGKESLRKQHGAWITNRPDWISKDFHFMHVSLLCLALVLTINGALTNSLKLIIGNFRPDFLARCMPKDVTTSKSDFYGLDICQQEDKGILYEGLKSTPSGHSSFITSGLGFIFIWQSKYVIGKYWRHIWCLILMAIVMISRITDHRHHWYDVLSGCSLGCSIIYCCWRWVFSTRPGATLPIPVSIPK</sequence>
<accession>G0V568</accession>
<dbReference type="Proteomes" id="UP000001640">
    <property type="component" value="Chromosome 1"/>
</dbReference>
<dbReference type="OMA" id="YGLDICQ"/>
<dbReference type="InParanoid" id="G0V568"/>
<evidence type="ECO:0000256" key="6">
    <source>
        <dbReference type="SAM" id="Phobius"/>
    </source>
</evidence>
<dbReference type="FunCoup" id="G0V568">
    <property type="interactions" value="83"/>
</dbReference>
<evidence type="ECO:0000256" key="4">
    <source>
        <dbReference type="ARBA" id="ARBA00022989"/>
    </source>
</evidence>
<feature type="transmembrane region" description="Helical" evidence="6">
    <location>
        <begin position="111"/>
        <end position="129"/>
    </location>
</feature>
<reference key="2">
    <citation type="submission" date="2011-08" db="EMBL/GenBank/DDBJ databases">
        <title>Genome sequence of Naumovozyma castellii.</title>
        <authorList>
            <person name="Gordon J.L."/>
            <person name="Armisen D."/>
            <person name="Proux-Wera E."/>
            <person name="OhEigeartaigh S.S."/>
            <person name="Byrne K.P."/>
            <person name="Wolfe K.H."/>
        </authorList>
    </citation>
    <scope>NUCLEOTIDE SEQUENCE</scope>
    <source>
        <strain>Type strain:CBS 4309</strain>
    </source>
</reference>
<dbReference type="InterPro" id="IPR036938">
    <property type="entry name" value="PAP2/HPO_sf"/>
</dbReference>
<dbReference type="GeneID" id="96900093"/>
<dbReference type="HOGENOM" id="CLU_021458_4_0_1"/>
<feature type="domain" description="Phosphatidic acid phosphatase type 2/haloperoxidase" evidence="7">
    <location>
        <begin position="116"/>
        <end position="251"/>
    </location>
</feature>
<dbReference type="PANTHER" id="PTHR10165">
    <property type="entry name" value="LIPID PHOSPHATE PHOSPHATASE"/>
    <property type="match status" value="1"/>
</dbReference>
<dbReference type="STRING" id="1064592.G0V568"/>
<dbReference type="AlphaFoldDB" id="G0V568"/>
<proteinExistence type="inferred from homology"/>
<dbReference type="InterPro" id="IPR000326">
    <property type="entry name" value="PAP2/HPO"/>
</dbReference>
<evidence type="ECO:0000256" key="5">
    <source>
        <dbReference type="ARBA" id="ARBA00023136"/>
    </source>
</evidence>
<dbReference type="RefSeq" id="XP_003672995.1">
    <property type="nucleotide sequence ID" value="XM_003672947.1"/>
</dbReference>
<dbReference type="Pfam" id="PF01569">
    <property type="entry name" value="PAP2"/>
    <property type="match status" value="1"/>
</dbReference>
<dbReference type="GO" id="GO:0008195">
    <property type="term" value="F:phosphatidate phosphatase activity"/>
    <property type="evidence" value="ECO:0007669"/>
    <property type="project" value="EnsemblFungi"/>
</dbReference>
<dbReference type="eggNOG" id="KOG3030">
    <property type="taxonomic scope" value="Eukaryota"/>
</dbReference>
<feature type="transmembrane region" description="Helical" evidence="6">
    <location>
        <begin position="233"/>
        <end position="254"/>
    </location>
</feature>
<comment type="subcellular location">
    <subcellularLocation>
        <location evidence="1">Membrane</location>
        <topology evidence="1">Multi-pass membrane protein</topology>
    </subcellularLocation>
</comment>
<name>G0V568_NAUCA</name>
<dbReference type="SUPFAM" id="SSF48317">
    <property type="entry name" value="Acid phosphatase/Vanadium-dependent haloperoxidase"/>
    <property type="match status" value="1"/>
</dbReference>
<comment type="similarity">
    <text evidence="2">Belongs to the PA-phosphatase related phosphoesterase family.</text>
</comment>
<dbReference type="SMART" id="SM00014">
    <property type="entry name" value="acidPPc"/>
    <property type="match status" value="1"/>
</dbReference>
<dbReference type="OrthoDB" id="10030083at2759"/>
<dbReference type="GO" id="GO:0046839">
    <property type="term" value="P:phospholipid dephosphorylation"/>
    <property type="evidence" value="ECO:0007669"/>
    <property type="project" value="TreeGrafter"/>
</dbReference>
<dbReference type="KEGG" id="ncs:NCAS_0A00440"/>
<evidence type="ECO:0000313" key="8">
    <source>
        <dbReference type="EMBL" id="CCC66604.1"/>
    </source>
</evidence>
<feature type="transmembrane region" description="Helical" evidence="6">
    <location>
        <begin position="61"/>
        <end position="83"/>
    </location>
</feature>
<evidence type="ECO:0000313" key="9">
    <source>
        <dbReference type="Proteomes" id="UP000001640"/>
    </source>
</evidence>
<keyword evidence="9" id="KW-1185">Reference proteome</keyword>
<dbReference type="EMBL" id="HE576752">
    <property type="protein sequence ID" value="CCC66604.1"/>
    <property type="molecule type" value="Genomic_DNA"/>
</dbReference>
<keyword evidence="4 6" id="KW-1133">Transmembrane helix</keyword>
<dbReference type="Gene3D" id="1.20.144.10">
    <property type="entry name" value="Phosphatidic acid phosphatase type 2/haloperoxidase"/>
    <property type="match status" value="1"/>
</dbReference>
<dbReference type="GO" id="GO:0006644">
    <property type="term" value="P:phospholipid metabolic process"/>
    <property type="evidence" value="ECO:0007669"/>
    <property type="project" value="EnsemblFungi"/>
</dbReference>
<protein>
    <recommendedName>
        <fullName evidence="7">Phosphatidic acid phosphatase type 2/haloperoxidase domain-containing protein</fullName>
    </recommendedName>
</protein>
<dbReference type="CDD" id="cd03390">
    <property type="entry name" value="PAP2_containing_1_like"/>
    <property type="match status" value="1"/>
</dbReference>
<feature type="transmembrane region" description="Helical" evidence="6">
    <location>
        <begin position="12"/>
        <end position="31"/>
    </location>
</feature>
<keyword evidence="3 6" id="KW-0812">Transmembrane</keyword>